<keyword evidence="3" id="KW-1185">Reference proteome</keyword>
<proteinExistence type="predicted"/>
<evidence type="ECO:0000313" key="1">
    <source>
        <dbReference type="EMBL" id="KAF0694308.1"/>
    </source>
</evidence>
<dbReference type="InterPro" id="IPR036770">
    <property type="entry name" value="Ankyrin_rpt-contain_sf"/>
</dbReference>
<name>A0A485L2G2_9STRA</name>
<dbReference type="EMBL" id="CAADRA010005599">
    <property type="protein sequence ID" value="VFT91622.1"/>
    <property type="molecule type" value="Genomic_DNA"/>
</dbReference>
<reference evidence="2 3" key="1">
    <citation type="submission" date="2019-03" db="EMBL/GenBank/DDBJ databases">
        <authorList>
            <person name="Gaulin E."/>
            <person name="Dumas B."/>
        </authorList>
    </citation>
    <scope>NUCLEOTIDE SEQUENCE [LARGE SCALE GENOMIC DNA]</scope>
    <source>
        <strain evidence="2">CBS 568.67</strain>
    </source>
</reference>
<dbReference type="SUPFAM" id="SSF48403">
    <property type="entry name" value="Ankyrin repeat"/>
    <property type="match status" value="1"/>
</dbReference>
<protein>
    <submittedName>
        <fullName evidence="2">Aste57867_14804 protein</fullName>
    </submittedName>
</protein>
<reference evidence="1" key="2">
    <citation type="submission" date="2019-06" db="EMBL/GenBank/DDBJ databases">
        <title>Genomics analysis of Aphanomyces spp. identifies a new class of oomycete effector associated with host adaptation.</title>
        <authorList>
            <person name="Gaulin E."/>
        </authorList>
    </citation>
    <scope>NUCLEOTIDE SEQUENCE</scope>
    <source>
        <strain evidence="1">CBS 578.67</strain>
    </source>
</reference>
<dbReference type="Proteomes" id="UP000332933">
    <property type="component" value="Unassembled WGS sequence"/>
</dbReference>
<dbReference type="EMBL" id="VJMH01005578">
    <property type="protein sequence ID" value="KAF0694308.1"/>
    <property type="molecule type" value="Genomic_DNA"/>
</dbReference>
<evidence type="ECO:0000313" key="2">
    <source>
        <dbReference type="EMBL" id="VFT91622.1"/>
    </source>
</evidence>
<sequence>MHQDMDDKTALPVAASMGWANVVEMLLHCVDVALEGVNILDEVVTVVVKGYQPAVASVSNTRNSQRKRVRVLQLFLDHDEVDVNMEDGEGRTVRTRLQDDGVSNDIETLAIALCAHPPLDVYRIHPATGHTMLLWAIHKRLPAVIDALLRRADVSDLGQHHQTCHASFVGLVACASVSSRSPTIACGGCRRPCRHGRVVDSRRGNGCEQSKQVGSLATEVIAARDNDNDEGLHSLTRFLLDSTSIDVNATDSNGLSALLMLQDRLCTAWTVFDPHPYFPVDNAAANGIVLQKLEHLEQTLASGLQVVATRLREVLDLTKATLNQVAKTKEDMLRGIFLATEVHVPTSLVLLPFNLRDTTLQAEDALQETTANKAIGPAIRLVTPGAPLYFYLVDEINGVPVVPPSKTAIYPIEIDTKSADYVGFMTAAMPYIQTGFKLLKGFNTVAGILKTLVVPSLSQDEMTKAAKAIDQATKMSSVFDFDAL</sequence>
<dbReference type="AlphaFoldDB" id="A0A485L2G2"/>
<evidence type="ECO:0000313" key="3">
    <source>
        <dbReference type="Proteomes" id="UP000332933"/>
    </source>
</evidence>
<gene>
    <name evidence="2" type="primary">Aste57867_14804</name>
    <name evidence="1" type="ORF">As57867_014749</name>
    <name evidence="2" type="ORF">ASTE57867_14804</name>
</gene>
<dbReference type="OrthoDB" id="206385at2759"/>
<dbReference type="Gene3D" id="1.25.40.20">
    <property type="entry name" value="Ankyrin repeat-containing domain"/>
    <property type="match status" value="1"/>
</dbReference>
<accession>A0A485L2G2</accession>
<organism evidence="2 3">
    <name type="scientific">Aphanomyces stellatus</name>
    <dbReference type="NCBI Taxonomy" id="120398"/>
    <lineage>
        <taxon>Eukaryota</taxon>
        <taxon>Sar</taxon>
        <taxon>Stramenopiles</taxon>
        <taxon>Oomycota</taxon>
        <taxon>Saprolegniomycetes</taxon>
        <taxon>Saprolegniales</taxon>
        <taxon>Verrucalvaceae</taxon>
        <taxon>Aphanomyces</taxon>
    </lineage>
</organism>